<dbReference type="OrthoDB" id="9868066at2"/>
<gene>
    <name evidence="2" type="ORF">SAMN05421546_0491</name>
</gene>
<keyword evidence="1" id="KW-0732">Signal</keyword>
<dbReference type="STRING" id="1604334.SAMN05421546_0491"/>
<evidence type="ECO:0000313" key="2">
    <source>
        <dbReference type="EMBL" id="SIP99460.1"/>
    </source>
</evidence>
<dbReference type="Proteomes" id="UP000241788">
    <property type="component" value="Unassembled WGS sequence"/>
</dbReference>
<feature type="chain" id="PRO_5012094085" evidence="1">
    <location>
        <begin position="26"/>
        <end position="117"/>
    </location>
</feature>
<evidence type="ECO:0000313" key="3">
    <source>
        <dbReference type="Proteomes" id="UP000241788"/>
    </source>
</evidence>
<dbReference type="EMBL" id="FTLW01000001">
    <property type="protein sequence ID" value="SIP99460.1"/>
    <property type="molecule type" value="Genomic_DNA"/>
</dbReference>
<evidence type="ECO:0000256" key="1">
    <source>
        <dbReference type="SAM" id="SignalP"/>
    </source>
</evidence>
<keyword evidence="3" id="KW-1185">Reference proteome</keyword>
<sequence>MNNLIRQTLGASLLALCVAATPVMAQSTPRAQVQSVKQNIKADWNSVKRNVKQDIRDVKSGNFRSAHQRHKRVIRGDHARHRAAVRKSHERRMTAANCLARYGKMDCQRRGYKYTRS</sequence>
<accession>A0A1N6P542</accession>
<dbReference type="RefSeq" id="WP_076584908.1">
    <property type="nucleotide sequence ID" value="NZ_FTLW01000001.1"/>
</dbReference>
<proteinExistence type="predicted"/>
<name>A0A1N6P542_9GAMM</name>
<dbReference type="AlphaFoldDB" id="A0A1N6P542"/>
<feature type="signal peptide" evidence="1">
    <location>
        <begin position="1"/>
        <end position="25"/>
    </location>
</feature>
<protein>
    <submittedName>
        <fullName evidence="2">Uncharacterized protein</fullName>
    </submittedName>
</protein>
<organism evidence="2 3">
    <name type="scientific">Solilutibacter tolerans</name>
    <dbReference type="NCBI Taxonomy" id="1604334"/>
    <lineage>
        <taxon>Bacteria</taxon>
        <taxon>Pseudomonadati</taxon>
        <taxon>Pseudomonadota</taxon>
        <taxon>Gammaproteobacteria</taxon>
        <taxon>Lysobacterales</taxon>
        <taxon>Lysobacteraceae</taxon>
        <taxon>Solilutibacter</taxon>
    </lineage>
</organism>
<reference evidence="3" key="1">
    <citation type="submission" date="2017-01" db="EMBL/GenBank/DDBJ databases">
        <authorList>
            <person name="Varghese N."/>
            <person name="Submissions S."/>
        </authorList>
    </citation>
    <scope>NUCLEOTIDE SEQUENCE [LARGE SCALE GENOMIC DNA]</scope>
    <source>
        <strain evidence="3">UM1</strain>
    </source>
</reference>